<dbReference type="RefSeq" id="WP_249282088.1">
    <property type="nucleotide sequence ID" value="NZ_JACRST010000002.1"/>
</dbReference>
<dbReference type="PANTHER" id="PTHR41309:SF2">
    <property type="entry name" value="MEMBRANE PROTEIN"/>
    <property type="match status" value="1"/>
</dbReference>
<sequence length="208" mass="23291">MKALLLKDLYNLKSYLRVLAVMAVFYLIFGLTSRNSTMFSSIIMMFAVMLPVSLFSYDDYAKWDAYCLSLPVSRRQVVTARYLLALLALAVCGLLSAAVMVVQQRLQPDVESEGGWYALGMIASVAVLYLAVALPLCYKLGVEKGRFLLMALIAVPFVGFLLLSQLGIDPPSEEQMLFWMGAVLPVMAVALLIFSYLLSVYFYQRKEF</sequence>
<dbReference type="PANTHER" id="PTHR41309">
    <property type="entry name" value="MEMBRANE PROTEIN-RELATED"/>
    <property type="match status" value="1"/>
</dbReference>
<evidence type="ECO:0000313" key="3">
    <source>
        <dbReference type="Proteomes" id="UP000653127"/>
    </source>
</evidence>
<feature type="transmembrane region" description="Helical" evidence="1">
    <location>
        <begin position="178"/>
        <end position="203"/>
    </location>
</feature>
<evidence type="ECO:0000256" key="1">
    <source>
        <dbReference type="SAM" id="Phobius"/>
    </source>
</evidence>
<feature type="transmembrane region" description="Helical" evidence="1">
    <location>
        <begin position="12"/>
        <end position="32"/>
    </location>
</feature>
<comment type="caution">
    <text evidence="2">The sequence shown here is derived from an EMBL/GenBank/DDBJ whole genome shotgun (WGS) entry which is preliminary data.</text>
</comment>
<accession>A0A926DZ98</accession>
<organism evidence="2 3">
    <name type="scientific">Ligaoa zhengdingensis</name>
    <dbReference type="NCBI Taxonomy" id="2763658"/>
    <lineage>
        <taxon>Bacteria</taxon>
        <taxon>Bacillati</taxon>
        <taxon>Bacillota</taxon>
        <taxon>Clostridia</taxon>
        <taxon>Eubacteriales</taxon>
        <taxon>Oscillospiraceae</taxon>
        <taxon>Ligaoa</taxon>
    </lineage>
</organism>
<keyword evidence="1" id="KW-0812">Transmembrane</keyword>
<feature type="transmembrane region" description="Helical" evidence="1">
    <location>
        <begin position="147"/>
        <end position="166"/>
    </location>
</feature>
<keyword evidence="3" id="KW-1185">Reference proteome</keyword>
<dbReference type="AlphaFoldDB" id="A0A926DZ98"/>
<feature type="transmembrane region" description="Helical" evidence="1">
    <location>
        <begin position="114"/>
        <end position="135"/>
    </location>
</feature>
<name>A0A926DZ98_9FIRM</name>
<dbReference type="InterPro" id="IPR025699">
    <property type="entry name" value="ABC2_memb-like"/>
</dbReference>
<dbReference type="EMBL" id="JACRST010000002">
    <property type="protein sequence ID" value="MBC8545940.1"/>
    <property type="molecule type" value="Genomic_DNA"/>
</dbReference>
<keyword evidence="1" id="KW-0472">Membrane</keyword>
<dbReference type="Proteomes" id="UP000653127">
    <property type="component" value="Unassembled WGS sequence"/>
</dbReference>
<gene>
    <name evidence="2" type="ORF">H8711_03165</name>
</gene>
<proteinExistence type="predicted"/>
<reference evidence="2" key="1">
    <citation type="submission" date="2020-08" db="EMBL/GenBank/DDBJ databases">
        <title>Genome public.</title>
        <authorList>
            <person name="Liu C."/>
            <person name="Sun Q."/>
        </authorList>
    </citation>
    <scope>NUCLEOTIDE SEQUENCE</scope>
    <source>
        <strain evidence="2">NSJ-31</strain>
    </source>
</reference>
<feature type="transmembrane region" description="Helical" evidence="1">
    <location>
        <begin position="78"/>
        <end position="102"/>
    </location>
</feature>
<evidence type="ECO:0000313" key="2">
    <source>
        <dbReference type="EMBL" id="MBC8545940.1"/>
    </source>
</evidence>
<dbReference type="Pfam" id="PF13346">
    <property type="entry name" value="ABC2_membrane_5"/>
    <property type="match status" value="1"/>
</dbReference>
<keyword evidence="1" id="KW-1133">Transmembrane helix</keyword>
<feature type="transmembrane region" description="Helical" evidence="1">
    <location>
        <begin position="38"/>
        <end position="57"/>
    </location>
</feature>
<protein>
    <submittedName>
        <fullName evidence="2">ABC-2 transporter permease</fullName>
    </submittedName>
</protein>